<reference evidence="4" key="1">
    <citation type="journal article" date="2015" name="Nature">
        <title>Complex archaea that bridge the gap between prokaryotes and eukaryotes.</title>
        <authorList>
            <person name="Spang A."/>
            <person name="Saw J.H."/>
            <person name="Jorgensen S.L."/>
            <person name="Zaremba-Niedzwiedzka K."/>
            <person name="Martijn J."/>
            <person name="Lind A.E."/>
            <person name="van Eijk R."/>
            <person name="Schleper C."/>
            <person name="Guy L."/>
            <person name="Ettema T.J."/>
        </authorList>
    </citation>
    <scope>NUCLEOTIDE SEQUENCE</scope>
</reference>
<dbReference type="SUPFAM" id="SSF54060">
    <property type="entry name" value="His-Me finger endonucleases"/>
    <property type="match status" value="1"/>
</dbReference>
<evidence type="ECO:0000313" key="4">
    <source>
        <dbReference type="EMBL" id="KKN34552.1"/>
    </source>
</evidence>
<keyword evidence="2" id="KW-0378">Hydrolase</keyword>
<feature type="region of interest" description="Disordered" evidence="3">
    <location>
        <begin position="260"/>
        <end position="280"/>
    </location>
</feature>
<dbReference type="GO" id="GO:0016787">
    <property type="term" value="F:hydrolase activity"/>
    <property type="evidence" value="ECO:0007669"/>
    <property type="project" value="UniProtKB-KW"/>
</dbReference>
<organism evidence="4">
    <name type="scientific">marine sediment metagenome</name>
    <dbReference type="NCBI Taxonomy" id="412755"/>
    <lineage>
        <taxon>unclassified sequences</taxon>
        <taxon>metagenomes</taxon>
        <taxon>ecological metagenomes</taxon>
    </lineage>
</organism>
<dbReference type="InterPro" id="IPR044925">
    <property type="entry name" value="His-Me_finger_sf"/>
</dbReference>
<keyword evidence="1" id="KW-0540">Nuclease</keyword>
<evidence type="ECO:0000256" key="3">
    <source>
        <dbReference type="SAM" id="MobiDB-lite"/>
    </source>
</evidence>
<dbReference type="Pfam" id="PF04231">
    <property type="entry name" value="Endonuclease_1"/>
    <property type="match status" value="1"/>
</dbReference>
<proteinExistence type="predicted"/>
<dbReference type="InterPro" id="IPR007346">
    <property type="entry name" value="Endonuclease-I"/>
</dbReference>
<dbReference type="EMBL" id="LAZR01002098">
    <property type="protein sequence ID" value="KKN34552.1"/>
    <property type="molecule type" value="Genomic_DNA"/>
</dbReference>
<comment type="caution">
    <text evidence="4">The sequence shown here is derived from an EMBL/GenBank/DDBJ whole genome shotgun (WGS) entry which is preliminary data.</text>
</comment>
<evidence type="ECO:0000256" key="1">
    <source>
        <dbReference type="ARBA" id="ARBA00022722"/>
    </source>
</evidence>
<protein>
    <submittedName>
        <fullName evidence="4">Uncharacterized protein</fullName>
    </submittedName>
</protein>
<accession>A0A0F9QBY7</accession>
<evidence type="ECO:0000256" key="2">
    <source>
        <dbReference type="ARBA" id="ARBA00022801"/>
    </source>
</evidence>
<dbReference type="AlphaFoldDB" id="A0A0F9QBY7"/>
<dbReference type="GO" id="GO:0004518">
    <property type="term" value="F:nuclease activity"/>
    <property type="evidence" value="ECO:0007669"/>
    <property type="project" value="UniProtKB-KW"/>
</dbReference>
<name>A0A0F9QBY7_9ZZZZ</name>
<dbReference type="PANTHER" id="PTHR33607">
    <property type="entry name" value="ENDONUCLEASE-1"/>
    <property type="match status" value="1"/>
</dbReference>
<sequence>MNIKTILKESMNKKTIWLIAGLIMSLHAFAAPDSFVDAKAELRSFVYFDQNHNGAAGTLYCGCDWDWHGRSGGTINAKKCGYQVRKQRTRGARIEYEHIVSAYNFGRARQCWQKGGRKYCQKNDDVFRMMEADMHNLSPAVGELNADRSNYRFGVLPDTESKHGACPFKVDFKARVAEPRPEVRGFIARVQFYMHDRYNLPMSRQQQQLYMVWNKQYPPSVWELERDKRIAVRMGNHNPFVTGQKVWSLGYKNSGDGINSDSKQMSAAPTEIGSGLTIRG</sequence>
<gene>
    <name evidence="4" type="ORF">LCGC14_0792690</name>
</gene>
<feature type="non-terminal residue" evidence="4">
    <location>
        <position position="280"/>
    </location>
</feature>
<dbReference type="PANTHER" id="PTHR33607:SF2">
    <property type="entry name" value="ENDONUCLEASE-1"/>
    <property type="match status" value="1"/>
</dbReference>